<dbReference type="Gene3D" id="2.30.30.50">
    <property type="match status" value="1"/>
</dbReference>
<evidence type="ECO:0000259" key="5">
    <source>
        <dbReference type="Pfam" id="PF02941"/>
    </source>
</evidence>
<dbReference type="Pfam" id="PF02941">
    <property type="entry name" value="FeThRed_A"/>
    <property type="match status" value="1"/>
</dbReference>
<sequence>MPSSLCLPLQASTGGGATTASSSCSSRLSAASSQLWRSQVWLPPLARQSRHRGLRLAFVCETAVEIDGVSSTEGVDAATPAIGSRIRVSKPLTVYHVPKHPNFDLQGCEGELKDILKSWKGKPLSANLPYKVQFLLDLDGKQVKFFAHLTKDEFEVV</sequence>
<gene>
    <name evidence="6" type="ORF">GOP47_0006889</name>
</gene>
<keyword evidence="7" id="KW-1185">Reference proteome</keyword>
<proteinExistence type="inferred from homology"/>
<dbReference type="InterPro" id="IPR044166">
    <property type="entry name" value="FTRV"/>
</dbReference>
<dbReference type="InterPro" id="IPR004207">
    <property type="entry name" value="Fd_thioredoxin_Rdtase_alpha"/>
</dbReference>
<evidence type="ECO:0000256" key="3">
    <source>
        <dbReference type="ARBA" id="ARBA00034474"/>
    </source>
</evidence>
<comment type="function">
    <text evidence="3">Variable subunit of the ferredoxin-thioredoxin reductase (FTR), which catalyzes the two-electron reduction of thioredoxins by the electrons provided by reduced ferredoxin.</text>
</comment>
<dbReference type="Proteomes" id="UP000886520">
    <property type="component" value="Chromosome 6"/>
</dbReference>
<organism evidence="6 7">
    <name type="scientific">Adiantum capillus-veneris</name>
    <name type="common">Maidenhair fern</name>
    <dbReference type="NCBI Taxonomy" id="13818"/>
    <lineage>
        <taxon>Eukaryota</taxon>
        <taxon>Viridiplantae</taxon>
        <taxon>Streptophyta</taxon>
        <taxon>Embryophyta</taxon>
        <taxon>Tracheophyta</taxon>
        <taxon>Polypodiopsida</taxon>
        <taxon>Polypodiidae</taxon>
        <taxon>Polypodiales</taxon>
        <taxon>Pteridineae</taxon>
        <taxon>Pteridaceae</taxon>
        <taxon>Vittarioideae</taxon>
        <taxon>Adiantum</taxon>
    </lineage>
</organism>
<dbReference type="OrthoDB" id="1916328at2759"/>
<evidence type="ECO:0000256" key="4">
    <source>
        <dbReference type="ARBA" id="ARBA00034490"/>
    </source>
</evidence>
<comment type="caution">
    <text evidence="6">The sequence shown here is derived from an EMBL/GenBank/DDBJ whole genome shotgun (WGS) entry which is preliminary data.</text>
</comment>
<evidence type="ECO:0000256" key="2">
    <source>
        <dbReference type="ARBA" id="ARBA00026011"/>
    </source>
</evidence>
<name>A0A9D4V4R0_ADICA</name>
<dbReference type="GO" id="GO:0016491">
    <property type="term" value="F:oxidoreductase activity"/>
    <property type="evidence" value="ECO:0007669"/>
    <property type="project" value="UniProtKB-KW"/>
</dbReference>
<comment type="subunit">
    <text evidence="2">Heterodimer of subunit A (variable subunit) and subunit B (catalytic subunit). Heterodimeric FTR forms a complex with ferredoxin and thioredoxin.</text>
</comment>
<evidence type="ECO:0000256" key="1">
    <source>
        <dbReference type="ARBA" id="ARBA00023002"/>
    </source>
</evidence>
<dbReference type="InterPro" id="IPR008990">
    <property type="entry name" value="Elect_transpt_acc-like_dom_sf"/>
</dbReference>
<protein>
    <recommendedName>
        <fullName evidence="5">Ferredoxin thioredoxin reductase alpha chain domain-containing protein</fullName>
    </recommendedName>
</protein>
<reference evidence="6" key="1">
    <citation type="submission" date="2021-01" db="EMBL/GenBank/DDBJ databases">
        <title>Adiantum capillus-veneris genome.</title>
        <authorList>
            <person name="Fang Y."/>
            <person name="Liao Q."/>
        </authorList>
    </citation>
    <scope>NUCLEOTIDE SEQUENCE</scope>
    <source>
        <strain evidence="6">H3</strain>
        <tissue evidence="6">Leaf</tissue>
    </source>
</reference>
<evidence type="ECO:0000313" key="6">
    <source>
        <dbReference type="EMBL" id="KAI5079218.1"/>
    </source>
</evidence>
<evidence type="ECO:0000313" key="7">
    <source>
        <dbReference type="Proteomes" id="UP000886520"/>
    </source>
</evidence>
<dbReference type="GO" id="GO:0015979">
    <property type="term" value="P:photosynthesis"/>
    <property type="evidence" value="ECO:0007669"/>
    <property type="project" value="InterPro"/>
</dbReference>
<comment type="similarity">
    <text evidence="4">Belongs to the ferredoxin thioredoxin reductase alpha subunit family.</text>
</comment>
<dbReference type="SUPFAM" id="SSF50090">
    <property type="entry name" value="Electron transport accessory proteins"/>
    <property type="match status" value="1"/>
</dbReference>
<dbReference type="AlphaFoldDB" id="A0A9D4V4R0"/>
<dbReference type="EMBL" id="JABFUD020000006">
    <property type="protein sequence ID" value="KAI5079218.1"/>
    <property type="molecule type" value="Genomic_DNA"/>
</dbReference>
<accession>A0A9D4V4R0</accession>
<feature type="domain" description="Ferredoxin thioredoxin reductase alpha chain" evidence="5">
    <location>
        <begin position="82"/>
        <end position="153"/>
    </location>
</feature>
<dbReference type="PANTHER" id="PTHR46937:SF4">
    <property type="entry name" value="FERREDOXIN-THIOREDOXIN REDUCTASE SUBUNIT A1, CHLOROPLASTIC"/>
    <property type="match status" value="1"/>
</dbReference>
<dbReference type="PANTHER" id="PTHR46937">
    <property type="entry name" value="FERREDOXIN-THIOREDOXIN REDUCTASE, VARIABLE CHAIN"/>
    <property type="match status" value="1"/>
</dbReference>
<keyword evidence="1" id="KW-0560">Oxidoreductase</keyword>